<dbReference type="EMBL" id="CM029053">
    <property type="protein sequence ID" value="KAG2546736.1"/>
    <property type="molecule type" value="Genomic_DNA"/>
</dbReference>
<evidence type="ECO:0000313" key="2">
    <source>
        <dbReference type="Proteomes" id="UP000823388"/>
    </source>
</evidence>
<dbReference type="AlphaFoldDB" id="A0A8T0NI36"/>
<reference evidence="1" key="1">
    <citation type="submission" date="2020-05" db="EMBL/GenBank/DDBJ databases">
        <title>WGS assembly of Panicum virgatum.</title>
        <authorList>
            <person name="Lovell J.T."/>
            <person name="Jenkins J."/>
            <person name="Shu S."/>
            <person name="Juenger T.E."/>
            <person name="Schmutz J."/>
        </authorList>
    </citation>
    <scope>NUCLEOTIDE SEQUENCE</scope>
    <source>
        <strain evidence="1">AP13</strain>
    </source>
</reference>
<keyword evidence="2" id="KW-1185">Reference proteome</keyword>
<accession>A0A8T0NI36</accession>
<dbReference type="Proteomes" id="UP000823388">
    <property type="component" value="Chromosome 9K"/>
</dbReference>
<sequence length="67" mass="7812">MGEVQYRVSFCLRHPERIVRAVNKLVHCRSSRSLQATEQDAVAFVHLWTFDCHVIFVDLYPTLSSTF</sequence>
<gene>
    <name evidence="1" type="ORF">PVAP13_9KG309857</name>
</gene>
<protein>
    <submittedName>
        <fullName evidence="1">Uncharacterized protein</fullName>
    </submittedName>
</protein>
<name>A0A8T0NI36_PANVG</name>
<organism evidence="1 2">
    <name type="scientific">Panicum virgatum</name>
    <name type="common">Blackwell switchgrass</name>
    <dbReference type="NCBI Taxonomy" id="38727"/>
    <lineage>
        <taxon>Eukaryota</taxon>
        <taxon>Viridiplantae</taxon>
        <taxon>Streptophyta</taxon>
        <taxon>Embryophyta</taxon>
        <taxon>Tracheophyta</taxon>
        <taxon>Spermatophyta</taxon>
        <taxon>Magnoliopsida</taxon>
        <taxon>Liliopsida</taxon>
        <taxon>Poales</taxon>
        <taxon>Poaceae</taxon>
        <taxon>PACMAD clade</taxon>
        <taxon>Panicoideae</taxon>
        <taxon>Panicodae</taxon>
        <taxon>Paniceae</taxon>
        <taxon>Panicinae</taxon>
        <taxon>Panicum</taxon>
        <taxon>Panicum sect. Hiantes</taxon>
    </lineage>
</organism>
<proteinExistence type="predicted"/>
<evidence type="ECO:0000313" key="1">
    <source>
        <dbReference type="EMBL" id="KAG2546736.1"/>
    </source>
</evidence>
<comment type="caution">
    <text evidence="1">The sequence shown here is derived from an EMBL/GenBank/DDBJ whole genome shotgun (WGS) entry which is preliminary data.</text>
</comment>